<proteinExistence type="predicted"/>
<name>A0A165SPX2_9APHY</name>
<keyword evidence="3" id="KW-1185">Reference proteome</keyword>
<dbReference type="EMBL" id="KV429041">
    <property type="protein sequence ID" value="KZT72315.1"/>
    <property type="molecule type" value="Genomic_DNA"/>
</dbReference>
<reference evidence="2 3" key="1">
    <citation type="journal article" date="2016" name="Mol. Biol. Evol.">
        <title>Comparative Genomics of Early-Diverging Mushroom-Forming Fungi Provides Insights into the Origins of Lignocellulose Decay Capabilities.</title>
        <authorList>
            <person name="Nagy L.G."/>
            <person name="Riley R."/>
            <person name="Tritt A."/>
            <person name="Adam C."/>
            <person name="Daum C."/>
            <person name="Floudas D."/>
            <person name="Sun H."/>
            <person name="Yadav J.S."/>
            <person name="Pangilinan J."/>
            <person name="Larsson K.H."/>
            <person name="Matsuura K."/>
            <person name="Barry K."/>
            <person name="Labutti K."/>
            <person name="Kuo R."/>
            <person name="Ohm R.A."/>
            <person name="Bhattacharya S.S."/>
            <person name="Shirouzu T."/>
            <person name="Yoshinaga Y."/>
            <person name="Martin F.M."/>
            <person name="Grigoriev I.V."/>
            <person name="Hibbett D.S."/>
        </authorList>
    </citation>
    <scope>NUCLEOTIDE SEQUENCE [LARGE SCALE GENOMIC DNA]</scope>
    <source>
        <strain evidence="2 3">L-15889</strain>
    </source>
</reference>
<accession>A0A165SPX2</accession>
<dbReference type="AlphaFoldDB" id="A0A165SPX2"/>
<evidence type="ECO:0000256" key="1">
    <source>
        <dbReference type="SAM" id="MobiDB-lite"/>
    </source>
</evidence>
<feature type="region of interest" description="Disordered" evidence="1">
    <location>
        <begin position="1"/>
        <end position="40"/>
    </location>
</feature>
<evidence type="ECO:0000313" key="2">
    <source>
        <dbReference type="EMBL" id="KZT72315.1"/>
    </source>
</evidence>
<sequence>MRCPSASAAHVGLARLRPDTEQRPRTHMPSAQSPSAMRRHRIGRTGDCATVLQVRPRPSQESERAPGLRELCDSNLDPLRRATARTRVRIGSRDGRAAPPSRGACESRYLRLAKNVRRRSGLRVGGRRPCLVSMLSMSVWRVPPVCGRRPYAAQSPRGRFVPTNLLPPSLCPNAGVLFGTCLAGWLAGVPAIVQAYVECRAFSDCL</sequence>
<evidence type="ECO:0000313" key="3">
    <source>
        <dbReference type="Proteomes" id="UP000076727"/>
    </source>
</evidence>
<dbReference type="Proteomes" id="UP000076727">
    <property type="component" value="Unassembled WGS sequence"/>
</dbReference>
<gene>
    <name evidence="2" type="ORF">DAEQUDRAFT_30333</name>
</gene>
<organism evidence="2 3">
    <name type="scientific">Daedalea quercina L-15889</name>
    <dbReference type="NCBI Taxonomy" id="1314783"/>
    <lineage>
        <taxon>Eukaryota</taxon>
        <taxon>Fungi</taxon>
        <taxon>Dikarya</taxon>
        <taxon>Basidiomycota</taxon>
        <taxon>Agaricomycotina</taxon>
        <taxon>Agaricomycetes</taxon>
        <taxon>Polyporales</taxon>
        <taxon>Fomitopsis</taxon>
    </lineage>
</organism>
<protein>
    <submittedName>
        <fullName evidence="2">Uncharacterized protein</fullName>
    </submittedName>
</protein>